<dbReference type="EMBL" id="JPYA02000002">
    <property type="protein sequence ID" value="MEB3750929.1"/>
    <property type="molecule type" value="Genomic_DNA"/>
</dbReference>
<name>A0ABU6BGY0_9BACL</name>
<gene>
    <name evidence="2" type="ORF">EP10_001770</name>
</gene>
<reference evidence="2 3" key="1">
    <citation type="journal article" date="2014" name="Genome Announc.">
        <title>Draft Genome Sequence of Geobacillus icigianus Strain G1w1T Isolated from Hot Springs in the Valley of Geysers, Kamchatka (Russian Federation).</title>
        <authorList>
            <person name="Bryanskaya A.V."/>
            <person name="Rozanov A.S."/>
            <person name="Logacheva M.D."/>
            <person name="Kotenko A.V."/>
            <person name="Peltek S.E."/>
        </authorList>
    </citation>
    <scope>NUCLEOTIDE SEQUENCE [LARGE SCALE GENOMIC DNA]</scope>
    <source>
        <strain evidence="2 3">G1w1</strain>
    </source>
</reference>
<accession>A0ABU6BGY0</accession>
<keyword evidence="1" id="KW-1133">Transmembrane helix</keyword>
<keyword evidence="3" id="KW-1185">Reference proteome</keyword>
<proteinExistence type="predicted"/>
<evidence type="ECO:0000313" key="2">
    <source>
        <dbReference type="EMBL" id="MEB3750929.1"/>
    </source>
</evidence>
<comment type="caution">
    <text evidence="2">The sequence shown here is derived from an EMBL/GenBank/DDBJ whole genome shotgun (WGS) entry which is preliminary data.</text>
</comment>
<protein>
    <submittedName>
        <fullName evidence="2">Uncharacterized protein</fullName>
    </submittedName>
</protein>
<feature type="transmembrane region" description="Helical" evidence="1">
    <location>
        <begin position="33"/>
        <end position="49"/>
    </location>
</feature>
<evidence type="ECO:0000256" key="1">
    <source>
        <dbReference type="SAM" id="Phobius"/>
    </source>
</evidence>
<keyword evidence="1" id="KW-0472">Membrane</keyword>
<evidence type="ECO:0000313" key="3">
    <source>
        <dbReference type="Proteomes" id="UP000029267"/>
    </source>
</evidence>
<dbReference type="Proteomes" id="UP000029267">
    <property type="component" value="Unassembled WGS sequence"/>
</dbReference>
<sequence>MMKWMNIVFILSVISFILYKLVSRETISNTAWIIATFLVITNFIGLIKGRRESR</sequence>
<keyword evidence="1" id="KW-0812">Transmembrane</keyword>
<organism evidence="2 3">
    <name type="scientific">Geobacillus icigianus</name>
    <dbReference type="NCBI Taxonomy" id="1430331"/>
    <lineage>
        <taxon>Bacteria</taxon>
        <taxon>Bacillati</taxon>
        <taxon>Bacillota</taxon>
        <taxon>Bacilli</taxon>
        <taxon>Bacillales</taxon>
        <taxon>Anoxybacillaceae</taxon>
        <taxon>Geobacillus</taxon>
    </lineage>
</organism>